<dbReference type="InterPro" id="IPR001509">
    <property type="entry name" value="Epimerase_deHydtase"/>
</dbReference>
<dbReference type="SUPFAM" id="SSF51735">
    <property type="entry name" value="NAD(P)-binding Rossmann-fold domains"/>
    <property type="match status" value="1"/>
</dbReference>
<sequence>MRVVVTGASGNVGTALLRALPPEVEVTAVARRVPASGPPYSRADWAAVDIGMPGAEEPLADLMLGADAVVHLAWLIQPSQDERALHRTNVMGSKRVFAAAVGARVPHLVHMSSVGAYTRADKTRRVDERWPVGGIPSSSYSRHKSTVERLLDEVRRDNPYLTTSRLRPGLIMQADAASEIKRFFLGPLIRPGLLRMAVSGRIPVLPLPSGLVLQFVHADDVAEAVVRVLETRLPGAVNIAAEPVIGPRDLAELVGARHVPVPASAFRGLATATWRLHAQPTSPGWVDLALGAPILSTDRARTELGWKPTRNAREVVRELLAGMGEQDGLPQSPPLAPE</sequence>
<dbReference type="Gene3D" id="3.40.50.720">
    <property type="entry name" value="NAD(P)-binding Rossmann-like Domain"/>
    <property type="match status" value="1"/>
</dbReference>
<protein>
    <submittedName>
        <fullName evidence="2">Nucleoside-diphosphate-sugar epimerase</fullName>
    </submittedName>
</protein>
<dbReference type="InterPro" id="IPR051783">
    <property type="entry name" value="NAD(P)-dependent_oxidoreduct"/>
</dbReference>
<dbReference type="GO" id="GO:0005737">
    <property type="term" value="C:cytoplasm"/>
    <property type="evidence" value="ECO:0007669"/>
    <property type="project" value="TreeGrafter"/>
</dbReference>
<dbReference type="EMBL" id="PVTF01000006">
    <property type="protein sequence ID" value="PRY40655.1"/>
    <property type="molecule type" value="Genomic_DNA"/>
</dbReference>
<dbReference type="GO" id="GO:0004029">
    <property type="term" value="F:aldehyde dehydrogenase (NAD+) activity"/>
    <property type="evidence" value="ECO:0007669"/>
    <property type="project" value="TreeGrafter"/>
</dbReference>
<accession>A0A2T0T4P2</accession>
<dbReference type="RefSeq" id="WP_106189173.1">
    <property type="nucleotide sequence ID" value="NZ_PVTF01000006.1"/>
</dbReference>
<dbReference type="PANTHER" id="PTHR48079">
    <property type="entry name" value="PROTEIN YEEZ"/>
    <property type="match status" value="1"/>
</dbReference>
<reference evidence="2 3" key="1">
    <citation type="submission" date="2018-03" db="EMBL/GenBank/DDBJ databases">
        <title>Genomic Encyclopedia of Archaeal and Bacterial Type Strains, Phase II (KMG-II): from individual species to whole genera.</title>
        <authorList>
            <person name="Goeker M."/>
        </authorList>
    </citation>
    <scope>NUCLEOTIDE SEQUENCE [LARGE SCALE GENOMIC DNA]</scope>
    <source>
        <strain evidence="2 3">DSM 44720</strain>
    </source>
</reference>
<evidence type="ECO:0000313" key="3">
    <source>
        <dbReference type="Proteomes" id="UP000239494"/>
    </source>
</evidence>
<feature type="domain" description="NAD-dependent epimerase/dehydratase" evidence="1">
    <location>
        <begin position="3"/>
        <end position="240"/>
    </location>
</feature>
<evidence type="ECO:0000313" key="2">
    <source>
        <dbReference type="EMBL" id="PRY40655.1"/>
    </source>
</evidence>
<dbReference type="PANTHER" id="PTHR48079:SF6">
    <property type="entry name" value="NAD(P)-BINDING DOMAIN-CONTAINING PROTEIN-RELATED"/>
    <property type="match status" value="1"/>
</dbReference>
<dbReference type="Pfam" id="PF01370">
    <property type="entry name" value="Epimerase"/>
    <property type="match status" value="1"/>
</dbReference>
<organism evidence="2 3">
    <name type="scientific">Umezawaea tangerina</name>
    <dbReference type="NCBI Taxonomy" id="84725"/>
    <lineage>
        <taxon>Bacteria</taxon>
        <taxon>Bacillati</taxon>
        <taxon>Actinomycetota</taxon>
        <taxon>Actinomycetes</taxon>
        <taxon>Pseudonocardiales</taxon>
        <taxon>Pseudonocardiaceae</taxon>
        <taxon>Umezawaea</taxon>
    </lineage>
</organism>
<dbReference type="AlphaFoldDB" id="A0A2T0T4P2"/>
<dbReference type="Proteomes" id="UP000239494">
    <property type="component" value="Unassembled WGS sequence"/>
</dbReference>
<keyword evidence="3" id="KW-1185">Reference proteome</keyword>
<name>A0A2T0T4P2_9PSEU</name>
<dbReference type="InterPro" id="IPR036291">
    <property type="entry name" value="NAD(P)-bd_dom_sf"/>
</dbReference>
<evidence type="ECO:0000259" key="1">
    <source>
        <dbReference type="Pfam" id="PF01370"/>
    </source>
</evidence>
<proteinExistence type="predicted"/>
<comment type="caution">
    <text evidence="2">The sequence shown here is derived from an EMBL/GenBank/DDBJ whole genome shotgun (WGS) entry which is preliminary data.</text>
</comment>
<gene>
    <name evidence="2" type="ORF">CLV43_106396</name>
</gene>
<dbReference type="OrthoDB" id="3338687at2"/>